<comment type="subunit">
    <text evidence="9">The complex comprises the extracytoplasmic solute receptor protein and the two transmembrane proteins.</text>
</comment>
<dbReference type="InterPro" id="IPR007387">
    <property type="entry name" value="TRAP_DctQ"/>
</dbReference>
<evidence type="ECO:0000256" key="4">
    <source>
        <dbReference type="ARBA" id="ARBA00022519"/>
    </source>
</evidence>
<gene>
    <name evidence="12" type="ORF">I5803_18220</name>
</gene>
<keyword evidence="5 9" id="KW-0812">Transmembrane</keyword>
<dbReference type="Proteomes" id="UP000651050">
    <property type="component" value="Unassembled WGS sequence"/>
</dbReference>
<feature type="compositionally biased region" description="Basic and acidic residues" evidence="10">
    <location>
        <begin position="193"/>
        <end position="211"/>
    </location>
</feature>
<evidence type="ECO:0000256" key="1">
    <source>
        <dbReference type="ARBA" id="ARBA00004429"/>
    </source>
</evidence>
<dbReference type="PANTHER" id="PTHR35011:SF4">
    <property type="entry name" value="SLL1102 PROTEIN"/>
    <property type="match status" value="1"/>
</dbReference>
<dbReference type="AlphaFoldDB" id="A0A931MIP8"/>
<name>A0A931MIP8_9BURK</name>
<keyword evidence="6 9" id="KW-1133">Transmembrane helix</keyword>
<feature type="domain" description="Tripartite ATP-independent periplasmic transporters DctQ component" evidence="11">
    <location>
        <begin position="28"/>
        <end position="160"/>
    </location>
</feature>
<evidence type="ECO:0000256" key="9">
    <source>
        <dbReference type="RuleBase" id="RU369079"/>
    </source>
</evidence>
<dbReference type="RefSeq" id="WP_196987739.1">
    <property type="nucleotide sequence ID" value="NZ_JADWYS010000001.1"/>
</dbReference>
<dbReference type="InterPro" id="IPR055348">
    <property type="entry name" value="DctQ"/>
</dbReference>
<sequence>MTVQKLLHAVDTASTWIGKAFAWLIVALMLVVCIEVCKRYLLNMPTSWVYDVNNMMYGTLFMMCGAYTLAQDGHVRGDFLYGSMKPRRQAFLDLVLYIAFFLPGILALTWAGWIYASDSLAIHETTFNATPLPIYPFKFFIPIAGATVLVQGLSEILRCIVCLKTGEWTPRLADADEIDVVNQQLAGSTYVDEDAKRDAMSKAKQIDESARQRHAGGQT</sequence>
<comment type="caution">
    <text evidence="9">Lacks conserved residue(s) required for the propagation of feature annotation.</text>
</comment>
<evidence type="ECO:0000256" key="10">
    <source>
        <dbReference type="SAM" id="MobiDB-lite"/>
    </source>
</evidence>
<evidence type="ECO:0000256" key="6">
    <source>
        <dbReference type="ARBA" id="ARBA00022989"/>
    </source>
</evidence>
<evidence type="ECO:0000313" key="12">
    <source>
        <dbReference type="EMBL" id="MBG9389973.1"/>
    </source>
</evidence>
<reference evidence="12" key="1">
    <citation type="submission" date="2020-11" db="EMBL/GenBank/DDBJ databases">
        <title>Bacterial whole genome sequence for Caenimonas sp. DR4.4.</title>
        <authorList>
            <person name="Le V."/>
            <person name="Ko S.-R."/>
            <person name="Ahn C.-Y."/>
            <person name="Oh H.-M."/>
        </authorList>
    </citation>
    <scope>NUCLEOTIDE SEQUENCE</scope>
    <source>
        <strain evidence="12">DR4.4</strain>
    </source>
</reference>
<accession>A0A931MIP8</accession>
<feature type="transmembrane region" description="Helical" evidence="9">
    <location>
        <begin position="91"/>
        <end position="115"/>
    </location>
</feature>
<comment type="similarity">
    <text evidence="8 9">Belongs to the TRAP transporter small permease family.</text>
</comment>
<evidence type="ECO:0000256" key="2">
    <source>
        <dbReference type="ARBA" id="ARBA00022448"/>
    </source>
</evidence>
<keyword evidence="3" id="KW-1003">Cell membrane</keyword>
<dbReference type="GO" id="GO:0022857">
    <property type="term" value="F:transmembrane transporter activity"/>
    <property type="evidence" value="ECO:0007669"/>
    <property type="project" value="UniProtKB-UniRule"/>
</dbReference>
<evidence type="ECO:0000256" key="7">
    <source>
        <dbReference type="ARBA" id="ARBA00023136"/>
    </source>
</evidence>
<comment type="caution">
    <text evidence="12">The sequence shown here is derived from an EMBL/GenBank/DDBJ whole genome shotgun (WGS) entry which is preliminary data.</text>
</comment>
<keyword evidence="7 9" id="KW-0472">Membrane</keyword>
<proteinExistence type="inferred from homology"/>
<dbReference type="GO" id="GO:0005886">
    <property type="term" value="C:plasma membrane"/>
    <property type="evidence" value="ECO:0007669"/>
    <property type="project" value="UniProtKB-SubCell"/>
</dbReference>
<keyword evidence="13" id="KW-1185">Reference proteome</keyword>
<comment type="function">
    <text evidence="9">Part of the tripartite ATP-independent periplasmic (TRAP) transport system.</text>
</comment>
<evidence type="ECO:0000259" key="11">
    <source>
        <dbReference type="Pfam" id="PF04290"/>
    </source>
</evidence>
<evidence type="ECO:0000313" key="13">
    <source>
        <dbReference type="Proteomes" id="UP000651050"/>
    </source>
</evidence>
<organism evidence="12 13">
    <name type="scientific">Caenimonas aquaedulcis</name>
    <dbReference type="NCBI Taxonomy" id="2793270"/>
    <lineage>
        <taxon>Bacteria</taxon>
        <taxon>Pseudomonadati</taxon>
        <taxon>Pseudomonadota</taxon>
        <taxon>Betaproteobacteria</taxon>
        <taxon>Burkholderiales</taxon>
        <taxon>Comamonadaceae</taxon>
        <taxon>Caenimonas</taxon>
    </lineage>
</organism>
<comment type="subcellular location">
    <subcellularLocation>
        <location evidence="1 9">Cell inner membrane</location>
        <topology evidence="1 9">Multi-pass membrane protein</topology>
    </subcellularLocation>
</comment>
<evidence type="ECO:0000256" key="8">
    <source>
        <dbReference type="ARBA" id="ARBA00038436"/>
    </source>
</evidence>
<dbReference type="PANTHER" id="PTHR35011">
    <property type="entry name" value="2,3-DIKETO-L-GULONATE TRAP TRANSPORTER SMALL PERMEASE PROTEIN YIAM"/>
    <property type="match status" value="1"/>
</dbReference>
<protein>
    <recommendedName>
        <fullName evidence="9">TRAP transporter small permease protein</fullName>
    </recommendedName>
</protein>
<dbReference type="EMBL" id="JADWYS010000001">
    <property type="protein sequence ID" value="MBG9389973.1"/>
    <property type="molecule type" value="Genomic_DNA"/>
</dbReference>
<feature type="region of interest" description="Disordered" evidence="10">
    <location>
        <begin position="193"/>
        <end position="219"/>
    </location>
</feature>
<dbReference type="Pfam" id="PF04290">
    <property type="entry name" value="DctQ"/>
    <property type="match status" value="1"/>
</dbReference>
<evidence type="ECO:0000256" key="5">
    <source>
        <dbReference type="ARBA" id="ARBA00022692"/>
    </source>
</evidence>
<feature type="transmembrane region" description="Helical" evidence="9">
    <location>
        <begin position="21"/>
        <end position="42"/>
    </location>
</feature>
<keyword evidence="4 9" id="KW-0997">Cell inner membrane</keyword>
<evidence type="ECO:0000256" key="3">
    <source>
        <dbReference type="ARBA" id="ARBA00022475"/>
    </source>
</evidence>
<feature type="transmembrane region" description="Helical" evidence="9">
    <location>
        <begin position="135"/>
        <end position="154"/>
    </location>
</feature>
<keyword evidence="2 9" id="KW-0813">Transport</keyword>